<evidence type="ECO:0000313" key="4">
    <source>
        <dbReference type="Proteomes" id="UP000501421"/>
    </source>
</evidence>
<feature type="transmembrane region" description="Helical" evidence="2">
    <location>
        <begin position="236"/>
        <end position="256"/>
    </location>
</feature>
<dbReference type="PANTHER" id="PTHR37813:SF1">
    <property type="entry name" value="FELS-2 PROPHAGE PROTEIN"/>
    <property type="match status" value="1"/>
</dbReference>
<organism evidence="3 4">
    <name type="scientific">Geobacillus subterraneus</name>
    <dbReference type="NCBI Taxonomy" id="129338"/>
    <lineage>
        <taxon>Bacteria</taxon>
        <taxon>Bacillati</taxon>
        <taxon>Bacillota</taxon>
        <taxon>Bacilli</taxon>
        <taxon>Bacillales</taxon>
        <taxon>Anoxybacillaceae</taxon>
        <taxon>Geobacillus</taxon>
    </lineage>
</organism>
<feature type="coiled-coil region" evidence="1">
    <location>
        <begin position="8"/>
        <end position="42"/>
    </location>
</feature>
<dbReference type="SUPFAM" id="SSF48371">
    <property type="entry name" value="ARM repeat"/>
    <property type="match status" value="1"/>
</dbReference>
<dbReference type="InterPro" id="IPR016024">
    <property type="entry name" value="ARM-type_fold"/>
</dbReference>
<feature type="transmembrane region" description="Helical" evidence="2">
    <location>
        <begin position="389"/>
        <end position="408"/>
    </location>
</feature>
<feature type="transmembrane region" description="Helical" evidence="2">
    <location>
        <begin position="268"/>
        <end position="293"/>
    </location>
</feature>
<evidence type="ECO:0000256" key="2">
    <source>
        <dbReference type="SAM" id="Phobius"/>
    </source>
</evidence>
<dbReference type="Proteomes" id="UP000501421">
    <property type="component" value="Chromosome"/>
</dbReference>
<evidence type="ECO:0000256" key="1">
    <source>
        <dbReference type="SAM" id="Coils"/>
    </source>
</evidence>
<dbReference type="AlphaFoldDB" id="A0A679FL25"/>
<dbReference type="Gene3D" id="1.20.120.20">
    <property type="entry name" value="Apolipoprotein"/>
    <property type="match status" value="1"/>
</dbReference>
<dbReference type="Gene3D" id="1.10.287.700">
    <property type="entry name" value="Helix hairpin bin"/>
    <property type="match status" value="1"/>
</dbReference>
<dbReference type="EMBL" id="AP022557">
    <property type="protein sequence ID" value="BBW97222.1"/>
    <property type="molecule type" value="Genomic_DNA"/>
</dbReference>
<keyword evidence="4" id="KW-1185">Reference proteome</keyword>
<keyword evidence="2" id="KW-1133">Transmembrane helix</keyword>
<evidence type="ECO:0008006" key="5">
    <source>
        <dbReference type="Google" id="ProtNLM"/>
    </source>
</evidence>
<name>A0A679FL25_9BACL</name>
<dbReference type="RefSeq" id="WP_172418642.1">
    <property type="nucleotide sequence ID" value="NZ_AP022557.1"/>
</dbReference>
<evidence type="ECO:0000313" key="3">
    <source>
        <dbReference type="EMBL" id="BBW97222.1"/>
    </source>
</evidence>
<protein>
    <recommendedName>
        <fullName evidence="5">Phage tail tape measure protein</fullName>
    </recommendedName>
</protein>
<feature type="transmembrane region" description="Helical" evidence="2">
    <location>
        <begin position="313"/>
        <end position="339"/>
    </location>
</feature>
<reference evidence="4" key="1">
    <citation type="journal article" date="2020" name="Microbiol. Resour. Announc.">
        <title>Complete Genome Sequence of Geobacillus sp. Strain E55-1, Isolated from Mine Geyser in Japan.</title>
        <authorList>
            <person name="Miyazaki K."/>
            <person name="Hase E."/>
            <person name="Tokito N."/>
        </authorList>
    </citation>
    <scope>NUCLEOTIDE SEQUENCE [LARGE SCALE GENOMIC DNA]</scope>
    <source>
        <strain evidence="4">E55-1</strain>
    </source>
</reference>
<sequence>MAADGRIVIDTKIEKQNVDQELRQLKREISTMTKELQLANMQGMMPFQKQLLETQKKMYGLAMSMHEFSGTNAEFMAQVQQLGKEYKKANDALLNANNLAKVSLIQTAGQMMNMTTQAKRISDNYDRMGNALYKVNKAGLAVADRMNQIANNGNAAVLALRMLGPTASMKELVDMQRMINQGIMRFQMVALAAAVSSTILYGGLHEAAKKANAEYAKSFEQMIAALKKAFEPMVEVFAEVMTHVYKFITVIANMIIKFNEAHPVLSKMIQGFLMLIPALTLILSPLAIGIGLFNGMLAAWNSIWMLIGPLVTGLAAMSATVWIVAGAIVGLVTVGVLLYKNWDQVKAFLLQTWETIKSAALSIWDGIKAGLAATWEGIKTVAMTVWEGIKAYFTTMLSIYVTIFSAVWEGVTTVLTTIWEAIKTIATTVWEGIKTFFSTVLNGIKTTFSAVWDTIKGALETVWNTLKSTAETVWNGVKTFFETTLNTIKNTFTAVWNTARDTVIGVWNTLKTKAQEIFNTLATFFSNTWNNVKNTAVNIWNAIKGSISNIVSNLSSAVQSTFNGLKSAVSSIFSGVKDTLINLWEGIKNTAKSWASSFVDIGRDLLRGIWDGISNMADWLWNKVKGMLNGLTNKIKDFFGIHSPSRLFAEYGGYLSEGLAIGITADSKLAENSMIDLAKRVSVVGESLGKLVSGSFEMSVIPQINPSFLGANPSNAPMRDNEPDSFTIVVQNMTVRSDEDILRISRELYNLQRQSRRSRGERG</sequence>
<dbReference type="PANTHER" id="PTHR37813">
    <property type="entry name" value="FELS-2 PROPHAGE PROTEIN"/>
    <property type="match status" value="1"/>
</dbReference>
<feature type="coiled-coil region" evidence="1">
    <location>
        <begin position="72"/>
        <end position="99"/>
    </location>
</feature>
<gene>
    <name evidence="3" type="ORF">GsuE55_20550</name>
</gene>
<feature type="transmembrane region" description="Helical" evidence="2">
    <location>
        <begin position="186"/>
        <end position="204"/>
    </location>
</feature>
<keyword evidence="2" id="KW-0812">Transmembrane</keyword>
<keyword evidence="2" id="KW-0472">Membrane</keyword>
<proteinExistence type="predicted"/>
<keyword evidence="1" id="KW-0175">Coiled coil</keyword>
<accession>A0A679FL25</accession>